<evidence type="ECO:0000256" key="7">
    <source>
        <dbReference type="PROSITE-ProRule" id="PRU00283"/>
    </source>
</evidence>
<feature type="domain" description="Kinesin motor" evidence="8">
    <location>
        <begin position="55"/>
        <end position="400"/>
    </location>
</feature>
<dbReference type="PANTHER" id="PTHR37739:SF14">
    <property type="entry name" value="KINESIN-LIKE PROTEIN KIN-12E"/>
    <property type="match status" value="1"/>
</dbReference>
<keyword evidence="4" id="KW-0175">Coiled coil</keyword>
<dbReference type="STRING" id="3469.A0A4Y7L2B4"/>
<gene>
    <name evidence="9" type="ORF">C5167_042270</name>
</gene>
<dbReference type="InterPro" id="IPR027417">
    <property type="entry name" value="P-loop_NTPase"/>
</dbReference>
<evidence type="ECO:0000256" key="1">
    <source>
        <dbReference type="ARBA" id="ARBA00022701"/>
    </source>
</evidence>
<sequence>MAATYLKSRFGCYDPSSSSSVSNFGERDDHVGVIRRSSSLNFELQEDPSFWKDHNVQVVIRIRPLSNLEISTQGLNKCVRQESTQDITWTGHPESRYTFDLVADENVTQENLFNVAGLPMVENCMGGYNSCMFAYGQTGSGKTHTMMGDIDGGTLMGDIVGGTRRHSVNCGMIPRVFEHLFTRIQKDKEARRDEKLRFTCKFSYLQIYNEQILDLLDPSLANLQIRESPKKGVYVENLKEMEVTCARDVIQLLIQGKTNRRVAATNMNEASSRSHNVFTCIIESKWEVQGVAHHRFARLNLVDLDGTERQGSSGAEGKRLNEATNINKSLSALGNVIMKLVSSNGKLVHVPYRDSKITFLLQDSLGGNSKTSIIANISPANCNSMETLGTLKFAQRANFIKNNASVNEVASRDVHTMRIQIQQLEKEVNQMGGLVKGGIENQEVDFPSVSFPGSPGSFKWEGLEGSFSPLACDRKKPRVPVQPLLNLLVLPCPLKY</sequence>
<keyword evidence="2 7" id="KW-0547">Nucleotide-binding</keyword>
<proteinExistence type="inferred from homology"/>
<dbReference type="InterPro" id="IPR036961">
    <property type="entry name" value="Kinesin_motor_dom_sf"/>
</dbReference>
<evidence type="ECO:0000256" key="2">
    <source>
        <dbReference type="ARBA" id="ARBA00022741"/>
    </source>
</evidence>
<evidence type="ECO:0000256" key="5">
    <source>
        <dbReference type="ARBA" id="ARBA00023175"/>
    </source>
</evidence>
<evidence type="ECO:0000256" key="4">
    <source>
        <dbReference type="ARBA" id="ARBA00023054"/>
    </source>
</evidence>
<dbReference type="SMART" id="SM00129">
    <property type="entry name" value="KISc"/>
    <property type="match status" value="1"/>
</dbReference>
<evidence type="ECO:0000313" key="10">
    <source>
        <dbReference type="Proteomes" id="UP000316621"/>
    </source>
</evidence>
<reference evidence="9 10" key="1">
    <citation type="journal article" date="2018" name="Science">
        <title>The opium poppy genome and morphinan production.</title>
        <authorList>
            <person name="Guo L."/>
            <person name="Winzer T."/>
            <person name="Yang X."/>
            <person name="Li Y."/>
            <person name="Ning Z."/>
            <person name="He Z."/>
            <person name="Teodor R."/>
            <person name="Lu Y."/>
            <person name="Bowser T.A."/>
            <person name="Graham I.A."/>
            <person name="Ye K."/>
        </authorList>
    </citation>
    <scope>NUCLEOTIDE SEQUENCE [LARGE SCALE GENOMIC DNA]</scope>
    <source>
        <strain evidence="10">cv. HN1</strain>
        <tissue evidence="9">Leaves</tissue>
    </source>
</reference>
<keyword evidence="10" id="KW-1185">Reference proteome</keyword>
<dbReference type="PROSITE" id="PS50067">
    <property type="entry name" value="KINESIN_MOTOR_2"/>
    <property type="match status" value="1"/>
</dbReference>
<accession>A0A4Y7L2B4</accession>
<dbReference type="Pfam" id="PF00225">
    <property type="entry name" value="Kinesin"/>
    <property type="match status" value="1"/>
</dbReference>
<name>A0A4Y7L2B4_PAPSO</name>
<comment type="similarity">
    <text evidence="6">Belongs to the TRAFAC class myosin-kinesin ATPase superfamily. Kinesin family. KIN-12 subfamily.</text>
</comment>
<dbReference type="InterPro" id="IPR001752">
    <property type="entry name" value="Kinesin_motor_dom"/>
</dbReference>
<dbReference type="InterPro" id="IPR044986">
    <property type="entry name" value="KIF15/KIN-12"/>
</dbReference>
<dbReference type="SUPFAM" id="SSF52540">
    <property type="entry name" value="P-loop containing nucleoside triphosphate hydrolases"/>
    <property type="match status" value="1"/>
</dbReference>
<evidence type="ECO:0000256" key="3">
    <source>
        <dbReference type="ARBA" id="ARBA00022840"/>
    </source>
</evidence>
<dbReference type="GO" id="GO:0007018">
    <property type="term" value="P:microtubule-based movement"/>
    <property type="evidence" value="ECO:0007669"/>
    <property type="project" value="InterPro"/>
</dbReference>
<evidence type="ECO:0000313" key="9">
    <source>
        <dbReference type="EMBL" id="RZC79694.1"/>
    </source>
</evidence>
<dbReference type="GO" id="GO:0005524">
    <property type="term" value="F:ATP binding"/>
    <property type="evidence" value="ECO:0007669"/>
    <property type="project" value="UniProtKB-UniRule"/>
</dbReference>
<dbReference type="PRINTS" id="PR00380">
    <property type="entry name" value="KINESINHEAVY"/>
</dbReference>
<dbReference type="Gene3D" id="3.40.850.10">
    <property type="entry name" value="Kinesin motor domain"/>
    <property type="match status" value="1"/>
</dbReference>
<evidence type="ECO:0000256" key="6">
    <source>
        <dbReference type="ARBA" id="ARBA00034488"/>
    </source>
</evidence>
<evidence type="ECO:0000259" key="8">
    <source>
        <dbReference type="PROSITE" id="PS50067"/>
    </source>
</evidence>
<keyword evidence="5 7" id="KW-0505">Motor protein</keyword>
<dbReference type="AlphaFoldDB" id="A0A4Y7L2B4"/>
<dbReference type="GO" id="GO:0005874">
    <property type="term" value="C:microtubule"/>
    <property type="evidence" value="ECO:0007669"/>
    <property type="project" value="UniProtKB-KW"/>
</dbReference>
<dbReference type="OMA" id="RSHCICT"/>
<keyword evidence="1" id="KW-0493">Microtubule</keyword>
<organism evidence="9 10">
    <name type="scientific">Papaver somniferum</name>
    <name type="common">Opium poppy</name>
    <dbReference type="NCBI Taxonomy" id="3469"/>
    <lineage>
        <taxon>Eukaryota</taxon>
        <taxon>Viridiplantae</taxon>
        <taxon>Streptophyta</taxon>
        <taxon>Embryophyta</taxon>
        <taxon>Tracheophyta</taxon>
        <taxon>Spermatophyta</taxon>
        <taxon>Magnoliopsida</taxon>
        <taxon>Ranunculales</taxon>
        <taxon>Papaveraceae</taxon>
        <taxon>Papaveroideae</taxon>
        <taxon>Papaver</taxon>
    </lineage>
</organism>
<dbReference type="Proteomes" id="UP000316621">
    <property type="component" value="Chromosome 10"/>
</dbReference>
<feature type="binding site" evidence="7">
    <location>
        <begin position="136"/>
        <end position="143"/>
    </location>
    <ligand>
        <name>ATP</name>
        <dbReference type="ChEBI" id="CHEBI:30616"/>
    </ligand>
</feature>
<keyword evidence="3 7" id="KW-0067">ATP-binding</keyword>
<dbReference type="EMBL" id="CM010724">
    <property type="protein sequence ID" value="RZC79694.1"/>
    <property type="molecule type" value="Genomic_DNA"/>
</dbReference>
<dbReference type="Gramene" id="RZC79694">
    <property type="protein sequence ID" value="RZC79694"/>
    <property type="gene ID" value="C5167_042270"/>
</dbReference>
<dbReference type="PANTHER" id="PTHR37739">
    <property type="entry name" value="KINESIN-LIKE PROTEIN KIN-12D"/>
    <property type="match status" value="1"/>
</dbReference>
<dbReference type="FunFam" id="3.40.850.10:FF:000033">
    <property type="entry name" value="Kinesin-like protein KIN-12E"/>
    <property type="match status" value="1"/>
</dbReference>
<dbReference type="GO" id="GO:0008017">
    <property type="term" value="F:microtubule binding"/>
    <property type="evidence" value="ECO:0007669"/>
    <property type="project" value="InterPro"/>
</dbReference>
<protein>
    <recommendedName>
        <fullName evidence="8">Kinesin motor domain-containing protein</fullName>
    </recommendedName>
</protein>
<dbReference type="GO" id="GO:0003777">
    <property type="term" value="F:microtubule motor activity"/>
    <property type="evidence" value="ECO:0007669"/>
    <property type="project" value="InterPro"/>
</dbReference>